<dbReference type="AlphaFoldDB" id="A0A914CCG2"/>
<feature type="chain" id="PRO_5037157417" evidence="1">
    <location>
        <begin position="23"/>
        <end position="387"/>
    </location>
</feature>
<name>A0A914CCG2_9BILA</name>
<sequence length="387" mass="44094">MVLPKFYMTVLFLVLGFSITEARKVVIHRANRTTAATTIVAPLPIEGVTPTSTQNFATTTPIQVCGSNWTYFDYAAQCYILIVAKEDFNWHEAEEYCVELGGHLASIHDEVENVFLGEWTRTGLIYREKDCNHALSLAIQHYPFTGLLYFNDTEIKNFRWSDHSPTDYYSKKIVANDDKELASCLTIAGDNKYWDDVQIVTLEKLPHYAWVFVRCVESKRKRFVCQKPVSDEVKNCEKTETTACGRLLVCPSLWTYFEESGACYQKGYESDYENAERVCEEHGGKLAVAQSDTEYEFLIEFSKIGTSLEGYPDDFVWIGGIHYEDMSRTVIGRINDPTMLYTGELPASGCLALNPDGNRTMKGDETWKWKECSEYMRGFICKKAAAV</sequence>
<keyword evidence="1" id="KW-0732">Signal</keyword>
<evidence type="ECO:0000256" key="1">
    <source>
        <dbReference type="SAM" id="SignalP"/>
    </source>
</evidence>
<feature type="domain" description="C-type lectin" evidence="2">
    <location>
        <begin position="74"/>
        <end position="196"/>
    </location>
</feature>
<feature type="signal peptide" evidence="1">
    <location>
        <begin position="1"/>
        <end position="22"/>
    </location>
</feature>
<dbReference type="Proteomes" id="UP000887540">
    <property type="component" value="Unplaced"/>
</dbReference>
<dbReference type="Pfam" id="PF00059">
    <property type="entry name" value="Lectin_C"/>
    <property type="match status" value="2"/>
</dbReference>
<evidence type="ECO:0000259" key="2">
    <source>
        <dbReference type="PROSITE" id="PS50041"/>
    </source>
</evidence>
<dbReference type="InterPro" id="IPR050111">
    <property type="entry name" value="C-type_lectin/snaclec_domain"/>
</dbReference>
<dbReference type="InterPro" id="IPR001304">
    <property type="entry name" value="C-type_lectin-like"/>
</dbReference>
<evidence type="ECO:0000313" key="3">
    <source>
        <dbReference type="Proteomes" id="UP000887540"/>
    </source>
</evidence>
<protein>
    <submittedName>
        <fullName evidence="4">C-type lectin domain-containing protein</fullName>
    </submittedName>
</protein>
<dbReference type="Gene3D" id="3.10.100.10">
    <property type="entry name" value="Mannose-Binding Protein A, subunit A"/>
    <property type="match status" value="2"/>
</dbReference>
<dbReference type="PROSITE" id="PS50041">
    <property type="entry name" value="C_TYPE_LECTIN_2"/>
    <property type="match status" value="1"/>
</dbReference>
<dbReference type="SUPFAM" id="SSF56436">
    <property type="entry name" value="C-type lectin-like"/>
    <property type="match status" value="2"/>
</dbReference>
<reference evidence="4" key="1">
    <citation type="submission" date="2022-11" db="UniProtKB">
        <authorList>
            <consortium name="WormBaseParasite"/>
        </authorList>
    </citation>
    <scope>IDENTIFICATION</scope>
</reference>
<dbReference type="CDD" id="cd00037">
    <property type="entry name" value="CLECT"/>
    <property type="match status" value="2"/>
</dbReference>
<dbReference type="PANTHER" id="PTHR22803">
    <property type="entry name" value="MANNOSE, PHOSPHOLIPASE, LECTIN RECEPTOR RELATED"/>
    <property type="match status" value="1"/>
</dbReference>
<evidence type="ECO:0000313" key="4">
    <source>
        <dbReference type="WBParaSite" id="ACRNAN_Path_832.g3176.t1"/>
    </source>
</evidence>
<dbReference type="InterPro" id="IPR016187">
    <property type="entry name" value="CTDL_fold"/>
</dbReference>
<accession>A0A914CCG2</accession>
<dbReference type="SMART" id="SM00034">
    <property type="entry name" value="CLECT"/>
    <property type="match status" value="2"/>
</dbReference>
<dbReference type="WBParaSite" id="ACRNAN_Path_832.g3176.t1">
    <property type="protein sequence ID" value="ACRNAN_Path_832.g3176.t1"/>
    <property type="gene ID" value="ACRNAN_Path_832.g3176"/>
</dbReference>
<dbReference type="InterPro" id="IPR016186">
    <property type="entry name" value="C-type_lectin-like/link_sf"/>
</dbReference>
<proteinExistence type="predicted"/>
<keyword evidence="3" id="KW-1185">Reference proteome</keyword>
<organism evidence="3 4">
    <name type="scientific">Acrobeloides nanus</name>
    <dbReference type="NCBI Taxonomy" id="290746"/>
    <lineage>
        <taxon>Eukaryota</taxon>
        <taxon>Metazoa</taxon>
        <taxon>Ecdysozoa</taxon>
        <taxon>Nematoda</taxon>
        <taxon>Chromadorea</taxon>
        <taxon>Rhabditida</taxon>
        <taxon>Tylenchina</taxon>
        <taxon>Cephalobomorpha</taxon>
        <taxon>Cephaloboidea</taxon>
        <taxon>Cephalobidae</taxon>
        <taxon>Acrobeloides</taxon>
    </lineage>
</organism>